<evidence type="ECO:0000313" key="3">
    <source>
        <dbReference type="Proteomes" id="UP000256269"/>
    </source>
</evidence>
<dbReference type="GO" id="GO:0046677">
    <property type="term" value="P:response to antibiotic"/>
    <property type="evidence" value="ECO:0007669"/>
    <property type="project" value="InterPro"/>
</dbReference>
<dbReference type="InterPro" id="IPR000871">
    <property type="entry name" value="Beta-lactam_class-A"/>
</dbReference>
<accession>A0A3E0HB86</accession>
<feature type="region of interest" description="Disordered" evidence="1">
    <location>
        <begin position="53"/>
        <end position="74"/>
    </location>
</feature>
<name>A0A3E0HB86_9PSEU</name>
<sequence length="320" mass="32027">MGRNSGPAWTRHRVLVLLAAVVAGAGLAAVVVGVDGSVATTSVAGAAQPKAKSAASTGTLAKTPTPAPVTSSAAAPAKVDPTAALSNAMASLAANKTGDFSVAVLDEDTGVTASYNAAETYATASIVKADILAVLLFQAQQQGTPLTDDEDTAATQMIENSDNDSATTLWDDVGSAAGMSTANAAFGLKATVPGSDDYWGLTTTTVTDQLSVMSALTSAKSPLDAASRNYALGLMRQIEPDQVWGVSAAADAGTTPALKNGWLPVDSDNDLWAINSIGQISHGGHSYLVAFLSSSQPDEQTGIDQASAVCKAAVAAVAGG</sequence>
<keyword evidence="3" id="KW-1185">Reference proteome</keyword>
<proteinExistence type="predicted"/>
<dbReference type="OrthoDB" id="5243140at2"/>
<dbReference type="PANTHER" id="PTHR35333:SF3">
    <property type="entry name" value="BETA-LACTAMASE-TYPE TRANSPEPTIDASE FOLD CONTAINING PROTEIN"/>
    <property type="match status" value="1"/>
</dbReference>
<dbReference type="SUPFAM" id="SSF56601">
    <property type="entry name" value="beta-lactamase/transpeptidase-like"/>
    <property type="match status" value="1"/>
</dbReference>
<dbReference type="GO" id="GO:0030655">
    <property type="term" value="P:beta-lactam antibiotic catabolic process"/>
    <property type="evidence" value="ECO:0007669"/>
    <property type="project" value="InterPro"/>
</dbReference>
<dbReference type="InterPro" id="IPR012338">
    <property type="entry name" value="Beta-lactam/transpept-like"/>
</dbReference>
<dbReference type="GO" id="GO:0008800">
    <property type="term" value="F:beta-lactamase activity"/>
    <property type="evidence" value="ECO:0007669"/>
    <property type="project" value="InterPro"/>
</dbReference>
<gene>
    <name evidence="2" type="ORF">BCF44_112240</name>
</gene>
<dbReference type="EMBL" id="QUNO01000012">
    <property type="protein sequence ID" value="REH41158.1"/>
    <property type="molecule type" value="Genomic_DNA"/>
</dbReference>
<comment type="caution">
    <text evidence="2">The sequence shown here is derived from an EMBL/GenBank/DDBJ whole genome shotgun (WGS) entry which is preliminary data.</text>
</comment>
<dbReference type="PANTHER" id="PTHR35333">
    <property type="entry name" value="BETA-LACTAMASE"/>
    <property type="match status" value="1"/>
</dbReference>
<organism evidence="2 3">
    <name type="scientific">Kutzneria buriramensis</name>
    <dbReference type="NCBI Taxonomy" id="1045776"/>
    <lineage>
        <taxon>Bacteria</taxon>
        <taxon>Bacillati</taxon>
        <taxon>Actinomycetota</taxon>
        <taxon>Actinomycetes</taxon>
        <taxon>Pseudonocardiales</taxon>
        <taxon>Pseudonocardiaceae</taxon>
        <taxon>Kutzneria</taxon>
    </lineage>
</organism>
<dbReference type="Gene3D" id="3.40.710.10">
    <property type="entry name" value="DD-peptidase/beta-lactamase superfamily"/>
    <property type="match status" value="1"/>
</dbReference>
<evidence type="ECO:0000256" key="1">
    <source>
        <dbReference type="SAM" id="MobiDB-lite"/>
    </source>
</evidence>
<evidence type="ECO:0000313" key="2">
    <source>
        <dbReference type="EMBL" id="REH41158.1"/>
    </source>
</evidence>
<dbReference type="AlphaFoldDB" id="A0A3E0HB86"/>
<reference evidence="2 3" key="1">
    <citation type="submission" date="2018-08" db="EMBL/GenBank/DDBJ databases">
        <title>Genomic Encyclopedia of Archaeal and Bacterial Type Strains, Phase II (KMG-II): from individual species to whole genera.</title>
        <authorList>
            <person name="Goeker M."/>
        </authorList>
    </citation>
    <scope>NUCLEOTIDE SEQUENCE [LARGE SCALE GENOMIC DNA]</scope>
    <source>
        <strain evidence="2 3">DSM 45791</strain>
    </source>
</reference>
<protein>
    <submittedName>
        <fullName evidence="2">Beta-lactamase class A</fullName>
    </submittedName>
</protein>
<dbReference type="Proteomes" id="UP000256269">
    <property type="component" value="Unassembled WGS sequence"/>
</dbReference>
<dbReference type="RefSeq" id="WP_147328721.1">
    <property type="nucleotide sequence ID" value="NZ_CP144375.1"/>
</dbReference>